<evidence type="ECO:0000256" key="1">
    <source>
        <dbReference type="SAM" id="MobiDB-lite"/>
    </source>
</evidence>
<dbReference type="NCBIfam" id="TIGR01965">
    <property type="entry name" value="VCBS_repeat"/>
    <property type="match status" value="2"/>
</dbReference>
<feature type="compositionally biased region" description="Polar residues" evidence="1">
    <location>
        <begin position="425"/>
        <end position="444"/>
    </location>
</feature>
<dbReference type="EMBL" id="JBEPLM010000053">
    <property type="protein sequence ID" value="MET3598069.1"/>
    <property type="molecule type" value="Genomic_DNA"/>
</dbReference>
<dbReference type="InterPro" id="IPR040853">
    <property type="entry name" value="RapA2_cadherin-like"/>
</dbReference>
<dbReference type="InterPro" id="IPR010221">
    <property type="entry name" value="VCBS_dom"/>
</dbReference>
<evidence type="ECO:0000259" key="2">
    <source>
        <dbReference type="PROSITE" id="PS50268"/>
    </source>
</evidence>
<feature type="domain" description="Cadherin" evidence="2">
    <location>
        <begin position="66"/>
        <end position="148"/>
    </location>
</feature>
<dbReference type="InterPro" id="IPR013783">
    <property type="entry name" value="Ig-like_fold"/>
</dbReference>
<comment type="caution">
    <text evidence="3">The sequence shown here is derived from an EMBL/GenBank/DDBJ whole genome shotgun (WGS) entry which is preliminary data.</text>
</comment>
<dbReference type="Pfam" id="PF17803">
    <property type="entry name" value="Cadherin_4"/>
    <property type="match status" value="4"/>
</dbReference>
<keyword evidence="4" id="KW-1185">Reference proteome</keyword>
<reference evidence="3 4" key="1">
    <citation type="submission" date="2024-06" db="EMBL/GenBank/DDBJ databases">
        <title>Genomic Encyclopedia of Type Strains, Phase IV (KMG-IV): sequencing the most valuable type-strain genomes for metagenomic binning, comparative biology and taxonomic classification.</title>
        <authorList>
            <person name="Goeker M."/>
        </authorList>
    </citation>
    <scope>NUCLEOTIDE SEQUENCE [LARGE SCALE GENOMIC DNA]</scope>
    <source>
        <strain evidence="3 4">DSM 29846</strain>
    </source>
</reference>
<protein>
    <submittedName>
        <fullName evidence="3">VCBS repeat-containing protein</fullName>
    </submittedName>
</protein>
<proteinExistence type="predicted"/>
<dbReference type="InterPro" id="IPR002126">
    <property type="entry name" value="Cadherin-like_dom"/>
</dbReference>
<sequence length="450" mass="44839">VANGFNFTAEQRDALFATSSIETIVDASGTYSVLPPAINHPPVVQNVLLSATEDGLAVSGAFAGDDPDAADDPSTLHYTITSHPTEGSVVNNNDGTFSFNPGSAFQDLAEGATRQVAFNYAATDSHGAVSNTGTVTVTVTGTNDVPVIGGVSSGAVTEDVAVDASSHLNASGALTIADVDQGQSSFAAQAGVAGSNGFGTFTLAADGSWTYSADNTQTAIQQLGAGQSLTDSFTAVSSDGTASQLVTVTIHGTNDVPTLAIPSAQSTTTDSGIGITGIIVTDPDAGDTFTVTLATTGGLGAYLTALGKSFGSQYGQVVGSGTPEVVVTGTLAEVNASLQTLGYGPYQATPGDDIISITVTDAAGASASGQIPVTITPVANTAPVVQNVLLSATEDGLAVTGAFSGDDPDADDDPSTLHYTITSQPTEGSVVNNNDGTFSFNPGSGFQDLA</sequence>
<dbReference type="Gene3D" id="2.60.40.10">
    <property type="entry name" value="Immunoglobulins"/>
    <property type="match status" value="1"/>
</dbReference>
<name>A0ABV2I597_9HYPH</name>
<evidence type="ECO:0000313" key="4">
    <source>
        <dbReference type="Proteomes" id="UP001549036"/>
    </source>
</evidence>
<dbReference type="RefSeq" id="WP_354418434.1">
    <property type="nucleotide sequence ID" value="NZ_JBEPLM010000053.1"/>
</dbReference>
<dbReference type="PROSITE" id="PS50268">
    <property type="entry name" value="CADHERIN_2"/>
    <property type="match status" value="1"/>
</dbReference>
<dbReference type="Proteomes" id="UP001549036">
    <property type="component" value="Unassembled WGS sequence"/>
</dbReference>
<gene>
    <name evidence="3" type="ORF">ABID26_007501</name>
</gene>
<feature type="non-terminal residue" evidence="3">
    <location>
        <position position="450"/>
    </location>
</feature>
<accession>A0ABV2I597</accession>
<feature type="region of interest" description="Disordered" evidence="1">
    <location>
        <begin position="425"/>
        <end position="450"/>
    </location>
</feature>
<feature type="non-terminal residue" evidence="3">
    <location>
        <position position="1"/>
    </location>
</feature>
<organism evidence="3 4">
    <name type="scientific">Mesorhizobium shonense</name>
    <dbReference type="NCBI Taxonomy" id="1209948"/>
    <lineage>
        <taxon>Bacteria</taxon>
        <taxon>Pseudomonadati</taxon>
        <taxon>Pseudomonadota</taxon>
        <taxon>Alphaproteobacteria</taxon>
        <taxon>Hyphomicrobiales</taxon>
        <taxon>Phyllobacteriaceae</taxon>
        <taxon>Mesorhizobium</taxon>
    </lineage>
</organism>
<evidence type="ECO:0000313" key="3">
    <source>
        <dbReference type="EMBL" id="MET3598069.1"/>
    </source>
</evidence>